<feature type="domain" description="Flagellar basal-body/hook protein C-terminal" evidence="8">
    <location>
        <begin position="100"/>
        <end position="142"/>
    </location>
</feature>
<keyword evidence="10" id="KW-1185">Reference proteome</keyword>
<dbReference type="RefSeq" id="WP_132027219.1">
    <property type="nucleotide sequence ID" value="NZ_CP068564.1"/>
</dbReference>
<evidence type="ECO:0000313" key="10">
    <source>
        <dbReference type="Proteomes" id="UP000294567"/>
    </source>
</evidence>
<dbReference type="GO" id="GO:0071978">
    <property type="term" value="P:bacterial-type flagellum-dependent swarming motility"/>
    <property type="evidence" value="ECO:0007669"/>
    <property type="project" value="TreeGrafter"/>
</dbReference>
<dbReference type="NCBIfam" id="TIGR01395">
    <property type="entry name" value="FlgC"/>
    <property type="match status" value="1"/>
</dbReference>
<comment type="caution">
    <text evidence="9">The sequence shown here is derived from an EMBL/GenBank/DDBJ whole genome shotgun (WGS) entry which is preliminary data.</text>
</comment>
<evidence type="ECO:0000256" key="6">
    <source>
        <dbReference type="RuleBase" id="RU362062"/>
    </source>
</evidence>
<evidence type="ECO:0000313" key="9">
    <source>
        <dbReference type="EMBL" id="TCS89650.1"/>
    </source>
</evidence>
<evidence type="ECO:0000259" key="8">
    <source>
        <dbReference type="Pfam" id="PF06429"/>
    </source>
</evidence>
<comment type="similarity">
    <text evidence="2">Belongs to the flagella basal body rod proteins family.</text>
</comment>
<evidence type="ECO:0000256" key="4">
    <source>
        <dbReference type="ARBA" id="ARBA00023143"/>
    </source>
</evidence>
<keyword evidence="9" id="KW-0282">Flagellum</keyword>
<accession>A0A4R3KWD7</accession>
<keyword evidence="9" id="KW-0969">Cilium</keyword>
<dbReference type="EMBL" id="SMAE01000005">
    <property type="protein sequence ID" value="TCS89650.1"/>
    <property type="molecule type" value="Genomic_DNA"/>
</dbReference>
<evidence type="ECO:0000256" key="5">
    <source>
        <dbReference type="ARBA" id="ARBA00025933"/>
    </source>
</evidence>
<keyword evidence="9" id="KW-0966">Cell projection</keyword>
<dbReference type="Proteomes" id="UP000294567">
    <property type="component" value="Unassembled WGS sequence"/>
</dbReference>
<dbReference type="PANTHER" id="PTHR30435:SF2">
    <property type="entry name" value="FLAGELLAR BASAL-BODY ROD PROTEIN FLGC"/>
    <property type="match status" value="1"/>
</dbReference>
<protein>
    <recommendedName>
        <fullName evidence="3 6">Flagellar basal-body rod protein FlgC</fullName>
    </recommendedName>
</protein>
<evidence type="ECO:0000256" key="3">
    <source>
        <dbReference type="ARBA" id="ARBA00017941"/>
    </source>
</evidence>
<evidence type="ECO:0000256" key="2">
    <source>
        <dbReference type="ARBA" id="ARBA00009677"/>
    </source>
</evidence>
<comment type="subunit">
    <text evidence="5 6">The basal body constitutes a major portion of the flagellar organelle and consists of four rings (L,P,S, and M) mounted on a central rod. The rod consists of about 26 subunits of FlgG in the distal portion, and FlgB, FlgC and FlgF are thought to build up the proximal portion of the rod with about 6 subunits each.</text>
</comment>
<dbReference type="GO" id="GO:0030694">
    <property type="term" value="C:bacterial-type flagellum basal body, rod"/>
    <property type="evidence" value="ECO:0007669"/>
    <property type="project" value="UniProtKB-UniRule"/>
</dbReference>
<dbReference type="Pfam" id="PF06429">
    <property type="entry name" value="Flg_bbr_C"/>
    <property type="match status" value="1"/>
</dbReference>
<gene>
    <name evidence="9" type="ORF">EDD65_105124</name>
</gene>
<organism evidence="9 10">
    <name type="scientific">Keratinibaculum paraultunense</name>
    <dbReference type="NCBI Taxonomy" id="1278232"/>
    <lineage>
        <taxon>Bacteria</taxon>
        <taxon>Bacillati</taxon>
        <taxon>Bacillota</taxon>
        <taxon>Tissierellia</taxon>
        <taxon>Tissierellales</taxon>
        <taxon>Tepidimicrobiaceae</taxon>
        <taxon>Keratinibaculum</taxon>
    </lineage>
</organism>
<dbReference type="PANTHER" id="PTHR30435">
    <property type="entry name" value="FLAGELLAR PROTEIN"/>
    <property type="match status" value="1"/>
</dbReference>
<evidence type="ECO:0000256" key="1">
    <source>
        <dbReference type="ARBA" id="ARBA00004117"/>
    </source>
</evidence>
<dbReference type="AlphaFoldDB" id="A0A4R3KWD7"/>
<sequence>MGIFDSINISASALAAEKTRIDIINKNIANANTTRATGGMPYRRQMVVFEEDKNKPFSYYLEKQSNKFNGQGVKIREVVEDDSPFRLVYEPGHPDANEDGYVMLPNVEIMKEMVDMIDAQRAYEVNITAMNANKAMLMKALDIGRR</sequence>
<dbReference type="InterPro" id="IPR006299">
    <property type="entry name" value="FlgC"/>
</dbReference>
<comment type="subcellular location">
    <subcellularLocation>
        <location evidence="1 6">Bacterial flagellum basal body</location>
    </subcellularLocation>
</comment>
<dbReference type="Pfam" id="PF00460">
    <property type="entry name" value="Flg_bb_rod"/>
    <property type="match status" value="1"/>
</dbReference>
<name>A0A4R3KWD7_9FIRM</name>
<dbReference type="InterPro" id="IPR001444">
    <property type="entry name" value="Flag_bb_rod_N"/>
</dbReference>
<keyword evidence="4 6" id="KW-0975">Bacterial flagellum</keyword>
<evidence type="ECO:0000259" key="7">
    <source>
        <dbReference type="Pfam" id="PF00460"/>
    </source>
</evidence>
<proteinExistence type="inferred from homology"/>
<feature type="domain" description="Flagellar basal body rod protein N-terminal" evidence="7">
    <location>
        <begin position="7"/>
        <end position="37"/>
    </location>
</feature>
<dbReference type="OrthoDB" id="9794148at2"/>
<reference evidence="9 10" key="1">
    <citation type="submission" date="2019-03" db="EMBL/GenBank/DDBJ databases">
        <title>Genomic Encyclopedia of Type Strains, Phase IV (KMG-IV): sequencing the most valuable type-strain genomes for metagenomic binning, comparative biology and taxonomic classification.</title>
        <authorList>
            <person name="Goeker M."/>
        </authorList>
    </citation>
    <scope>NUCLEOTIDE SEQUENCE [LARGE SCALE GENOMIC DNA]</scope>
    <source>
        <strain evidence="9 10">DSM 26752</strain>
    </source>
</reference>
<dbReference type="InterPro" id="IPR010930">
    <property type="entry name" value="Flg_bb/hook_C_dom"/>
</dbReference>